<organism evidence="1 2">
    <name type="scientific">Virgibacillus natechei</name>
    <dbReference type="NCBI Taxonomy" id="1216297"/>
    <lineage>
        <taxon>Bacteria</taxon>
        <taxon>Bacillati</taxon>
        <taxon>Bacillota</taxon>
        <taxon>Bacilli</taxon>
        <taxon>Bacillales</taxon>
        <taxon>Bacillaceae</taxon>
        <taxon>Virgibacillus</taxon>
    </lineage>
</organism>
<dbReference type="Proteomes" id="UP001519345">
    <property type="component" value="Unassembled WGS sequence"/>
</dbReference>
<name>A0ABS4IFD6_9BACI</name>
<keyword evidence="2" id="KW-1185">Reference proteome</keyword>
<sequence>MKSGVNQLPIIVSMSPFLIENQAYNALKAKKLILIVEFCGKLSYYKPCHLIKQMISKYKNWQIGEQMMIV</sequence>
<accession>A0ABS4IFD6</accession>
<comment type="caution">
    <text evidence="1">The sequence shown here is derived from an EMBL/GenBank/DDBJ whole genome shotgun (WGS) entry which is preliminary data.</text>
</comment>
<gene>
    <name evidence="1" type="ORF">J2Z83_001722</name>
</gene>
<evidence type="ECO:0000313" key="2">
    <source>
        <dbReference type="Proteomes" id="UP001519345"/>
    </source>
</evidence>
<reference evidence="1 2" key="1">
    <citation type="submission" date="2021-03" db="EMBL/GenBank/DDBJ databases">
        <title>Genomic Encyclopedia of Type Strains, Phase IV (KMG-IV): sequencing the most valuable type-strain genomes for metagenomic binning, comparative biology and taxonomic classification.</title>
        <authorList>
            <person name="Goeker M."/>
        </authorList>
    </citation>
    <scope>NUCLEOTIDE SEQUENCE [LARGE SCALE GENOMIC DNA]</scope>
    <source>
        <strain evidence="1 2">DSM 25609</strain>
    </source>
</reference>
<evidence type="ECO:0000313" key="1">
    <source>
        <dbReference type="EMBL" id="MBP1969615.1"/>
    </source>
</evidence>
<dbReference type="EMBL" id="JAGGKX010000007">
    <property type="protein sequence ID" value="MBP1969615.1"/>
    <property type="molecule type" value="Genomic_DNA"/>
</dbReference>
<proteinExistence type="predicted"/>
<protein>
    <submittedName>
        <fullName evidence="1">Uncharacterized protein</fullName>
    </submittedName>
</protein>